<evidence type="ECO:0000313" key="5">
    <source>
        <dbReference type="Proteomes" id="UP000306145"/>
    </source>
</evidence>
<dbReference type="SUPFAM" id="SSF52091">
    <property type="entry name" value="SpoIIaa-like"/>
    <property type="match status" value="1"/>
</dbReference>
<dbReference type="PANTHER" id="PTHR33495:SF2">
    <property type="entry name" value="ANTI-SIGMA FACTOR ANTAGONIST TM_1081-RELATED"/>
    <property type="match status" value="1"/>
</dbReference>
<name>A0A5C4QNR9_9ACTN</name>
<keyword evidence="5" id="KW-1185">Reference proteome</keyword>
<dbReference type="EMBL" id="VDFY01000154">
    <property type="protein sequence ID" value="TNH28655.1"/>
    <property type="molecule type" value="Genomic_DNA"/>
</dbReference>
<dbReference type="PANTHER" id="PTHR33495">
    <property type="entry name" value="ANTI-SIGMA FACTOR ANTAGONIST TM_1081-RELATED-RELATED"/>
    <property type="match status" value="1"/>
</dbReference>
<dbReference type="Gene3D" id="3.30.750.24">
    <property type="entry name" value="STAS domain"/>
    <property type="match status" value="1"/>
</dbReference>
<comment type="caution">
    <text evidence="4">The sequence shown here is derived from an EMBL/GenBank/DDBJ whole genome shotgun (WGS) entry which is preliminary data.</text>
</comment>
<organism evidence="4 5">
    <name type="scientific">Micromonospora orduensis</name>
    <dbReference type="NCBI Taxonomy" id="1420891"/>
    <lineage>
        <taxon>Bacteria</taxon>
        <taxon>Bacillati</taxon>
        <taxon>Actinomycetota</taxon>
        <taxon>Actinomycetes</taxon>
        <taxon>Micromonosporales</taxon>
        <taxon>Micromonosporaceae</taxon>
        <taxon>Micromonospora</taxon>
    </lineage>
</organism>
<dbReference type="AlphaFoldDB" id="A0A5C4QNR9"/>
<protein>
    <recommendedName>
        <fullName evidence="2">Anti-sigma factor antagonist</fullName>
    </recommendedName>
</protein>
<feature type="domain" description="STAS" evidence="3">
    <location>
        <begin position="20"/>
        <end position="129"/>
    </location>
</feature>
<dbReference type="OrthoDB" id="3386179at2"/>
<comment type="similarity">
    <text evidence="1 2">Belongs to the anti-sigma-factor antagonist family.</text>
</comment>
<dbReference type="InterPro" id="IPR036513">
    <property type="entry name" value="STAS_dom_sf"/>
</dbReference>
<evidence type="ECO:0000313" key="4">
    <source>
        <dbReference type="EMBL" id="TNH28655.1"/>
    </source>
</evidence>
<dbReference type="CDD" id="cd07043">
    <property type="entry name" value="STAS_anti-anti-sigma_factors"/>
    <property type="match status" value="1"/>
</dbReference>
<dbReference type="Pfam" id="PF01740">
    <property type="entry name" value="STAS"/>
    <property type="match status" value="1"/>
</dbReference>
<dbReference type="GO" id="GO:0043856">
    <property type="term" value="F:anti-sigma factor antagonist activity"/>
    <property type="evidence" value="ECO:0007669"/>
    <property type="project" value="InterPro"/>
</dbReference>
<dbReference type="NCBIfam" id="TIGR00377">
    <property type="entry name" value="ant_ant_sig"/>
    <property type="match status" value="1"/>
</dbReference>
<evidence type="ECO:0000256" key="2">
    <source>
        <dbReference type="RuleBase" id="RU003749"/>
    </source>
</evidence>
<proteinExistence type="inferred from homology"/>
<dbReference type="InterPro" id="IPR002645">
    <property type="entry name" value="STAS_dom"/>
</dbReference>
<gene>
    <name evidence="4" type="ORF">FHG89_14570</name>
</gene>
<dbReference type="Proteomes" id="UP000306145">
    <property type="component" value="Unassembled WGS sequence"/>
</dbReference>
<dbReference type="PROSITE" id="PS50801">
    <property type="entry name" value="STAS"/>
    <property type="match status" value="1"/>
</dbReference>
<accession>A0A5C4QNR9</accession>
<reference evidence="4 5" key="1">
    <citation type="submission" date="2019-06" db="EMBL/GenBank/DDBJ databases">
        <title>Micromonospora ordensis sp. nov., isolated from deep marine sediment.</title>
        <authorList>
            <person name="Veyisoglu A."/>
            <person name="Carro L."/>
            <person name="Klenk H.-P."/>
            <person name="Sahin N."/>
        </authorList>
    </citation>
    <scope>NUCLEOTIDE SEQUENCE [LARGE SCALE GENOMIC DNA]</scope>
    <source>
        <strain evidence="4 5">S2509</strain>
    </source>
</reference>
<evidence type="ECO:0000259" key="3">
    <source>
        <dbReference type="PROSITE" id="PS50801"/>
    </source>
</evidence>
<evidence type="ECO:0000256" key="1">
    <source>
        <dbReference type="ARBA" id="ARBA00009013"/>
    </source>
</evidence>
<sequence>MHACFRGLPSVDQKGVGVDLSIDTTRVGPVVRIRLHGEIDVATTGLVHDAVIAALTSDSVRQVLLDFAGLTFIDSSGMGTLVACQRAVAVRGGALRLENLAPFVRRQLFAAGLLGLLGGEDDAHAVSPN</sequence>
<dbReference type="InterPro" id="IPR003658">
    <property type="entry name" value="Anti-sigma_ant"/>
</dbReference>